<sequence>MSTGKELLLKSNIFTGCTARPKNELIKEIGGVLVKSGYVNDNYVDAMFERELSFSTYLGNGIAMPHGVDSAKKEIRESGLTVMVFPEGTDWDGNKVHIVIGLAGRENEHLKILGNLANTLIDEESVRKMIDMNVDEIYKVITNKE</sequence>
<dbReference type="InterPro" id="IPR002178">
    <property type="entry name" value="PTS_EIIA_type-2_dom"/>
</dbReference>
<keyword evidence="3" id="KW-0813">Transport</keyword>
<organism evidence="13 14">
    <name type="scientific">Faecalicatena contorta</name>
    <dbReference type="NCBI Taxonomy" id="39482"/>
    <lineage>
        <taxon>Bacteria</taxon>
        <taxon>Bacillati</taxon>
        <taxon>Bacillota</taxon>
        <taxon>Clostridia</taxon>
        <taxon>Lachnospirales</taxon>
        <taxon>Lachnospiraceae</taxon>
        <taxon>Faecalicatena</taxon>
    </lineage>
</organism>
<evidence type="ECO:0000256" key="6">
    <source>
        <dbReference type="ARBA" id="ARBA00022679"/>
    </source>
</evidence>
<evidence type="ECO:0000256" key="7">
    <source>
        <dbReference type="ARBA" id="ARBA00022683"/>
    </source>
</evidence>
<dbReference type="AlphaFoldDB" id="A0A316AGL8"/>
<dbReference type="GO" id="GO:0005886">
    <property type="term" value="C:plasma membrane"/>
    <property type="evidence" value="ECO:0007669"/>
    <property type="project" value="TreeGrafter"/>
</dbReference>
<dbReference type="Pfam" id="PF00359">
    <property type="entry name" value="PTS_EIIA_2"/>
    <property type="match status" value="1"/>
</dbReference>
<evidence type="ECO:0000256" key="8">
    <source>
        <dbReference type="ARBA" id="ARBA00022777"/>
    </source>
</evidence>
<dbReference type="GO" id="GO:0009401">
    <property type="term" value="P:phosphoenolpyruvate-dependent sugar phosphotransferase system"/>
    <property type="evidence" value="ECO:0007669"/>
    <property type="project" value="UniProtKB-KW"/>
</dbReference>
<proteinExistence type="predicted"/>
<evidence type="ECO:0000256" key="10">
    <source>
        <dbReference type="ARBA" id="ARBA00030956"/>
    </source>
</evidence>
<evidence type="ECO:0000256" key="4">
    <source>
        <dbReference type="ARBA" id="ARBA00022553"/>
    </source>
</evidence>
<dbReference type="PANTHER" id="PTHR30181">
    <property type="entry name" value="MANNITOL PERMEASE IIC COMPONENT"/>
    <property type="match status" value="1"/>
</dbReference>
<reference evidence="14" key="1">
    <citation type="submission" date="2017-07" db="EMBL/GenBank/DDBJ databases">
        <authorList>
            <person name="Varghese N."/>
            <person name="Submissions S."/>
        </authorList>
    </citation>
    <scope>NUCLEOTIDE SEQUENCE [LARGE SCALE GENOMIC DNA]</scope>
    <source>
        <strain evidence="14">NLAE-zl-C134</strain>
    </source>
</reference>
<dbReference type="PANTHER" id="PTHR30181:SF2">
    <property type="entry name" value="PTS SYSTEM MANNITOL-SPECIFIC EIICBA COMPONENT"/>
    <property type="match status" value="1"/>
</dbReference>
<dbReference type="PROSITE" id="PS51094">
    <property type="entry name" value="PTS_EIIA_TYPE_2"/>
    <property type="match status" value="1"/>
</dbReference>
<dbReference type="GO" id="GO:0016301">
    <property type="term" value="F:kinase activity"/>
    <property type="evidence" value="ECO:0007669"/>
    <property type="project" value="UniProtKB-KW"/>
</dbReference>
<name>A0A316AGL8_9FIRM</name>
<dbReference type="Proteomes" id="UP000254051">
    <property type="component" value="Unassembled WGS sequence"/>
</dbReference>
<evidence type="ECO:0000256" key="1">
    <source>
        <dbReference type="ARBA" id="ARBA00002434"/>
    </source>
</evidence>
<dbReference type="SUPFAM" id="SSF55804">
    <property type="entry name" value="Phoshotransferase/anion transport protein"/>
    <property type="match status" value="1"/>
</dbReference>
<dbReference type="CDD" id="cd00211">
    <property type="entry name" value="PTS_IIA_fru"/>
    <property type="match status" value="1"/>
</dbReference>
<keyword evidence="14" id="KW-1185">Reference proteome</keyword>
<accession>A0A316AGL8</accession>
<dbReference type="OrthoDB" id="1640042at2"/>
<evidence type="ECO:0000256" key="5">
    <source>
        <dbReference type="ARBA" id="ARBA00022597"/>
    </source>
</evidence>
<keyword evidence="6" id="KW-0808">Transferase</keyword>
<dbReference type="PROSITE" id="PS00372">
    <property type="entry name" value="PTS_EIIA_TYPE_2_HIS"/>
    <property type="match status" value="1"/>
</dbReference>
<dbReference type="RefSeq" id="WP_109712538.1">
    <property type="nucleotide sequence ID" value="NZ_QGDS01000009.1"/>
</dbReference>
<dbReference type="GO" id="GO:0090563">
    <property type="term" value="F:protein-phosphocysteine-sugar phosphotransferase activity"/>
    <property type="evidence" value="ECO:0007669"/>
    <property type="project" value="TreeGrafter"/>
</dbReference>
<evidence type="ECO:0000313" key="13">
    <source>
        <dbReference type="EMBL" id="SUQ15067.1"/>
    </source>
</evidence>
<evidence type="ECO:0000256" key="9">
    <source>
        <dbReference type="ARBA" id="ARBA00029908"/>
    </source>
</evidence>
<evidence type="ECO:0000256" key="11">
    <source>
        <dbReference type="ARBA" id="ARBA00030962"/>
    </source>
</evidence>
<dbReference type="Gene3D" id="3.40.930.10">
    <property type="entry name" value="Mannitol-specific EII, Chain A"/>
    <property type="match status" value="1"/>
</dbReference>
<keyword evidence="4" id="KW-0597">Phosphoprotein</keyword>
<keyword evidence="7" id="KW-0598">Phosphotransferase system</keyword>
<protein>
    <recommendedName>
        <fullName evidence="2">Mannitol-specific phosphotransferase enzyme IIA component</fullName>
    </recommendedName>
    <alternativeName>
        <fullName evidence="10">EIIA</fullName>
    </alternativeName>
    <alternativeName>
        <fullName evidence="11">EIII</fullName>
    </alternativeName>
    <alternativeName>
        <fullName evidence="9">PTS system mannitol-specific EIIA component</fullName>
    </alternativeName>
</protein>
<evidence type="ECO:0000259" key="12">
    <source>
        <dbReference type="PROSITE" id="PS51094"/>
    </source>
</evidence>
<evidence type="ECO:0000313" key="14">
    <source>
        <dbReference type="Proteomes" id="UP000254051"/>
    </source>
</evidence>
<dbReference type="EMBL" id="UHJJ01000009">
    <property type="protein sequence ID" value="SUQ15067.1"/>
    <property type="molecule type" value="Genomic_DNA"/>
</dbReference>
<keyword evidence="8" id="KW-0418">Kinase</keyword>
<evidence type="ECO:0000256" key="3">
    <source>
        <dbReference type="ARBA" id="ARBA00022448"/>
    </source>
</evidence>
<comment type="function">
    <text evidence="1">The phosphoenolpyruvate-dependent sugar phosphotransferase system (sugar PTS), a major carbohydrate active transport system, catalyzes the phosphorylation of incoming sugar substrates concomitantly with their translocation across the cell membrane. The enzyme II CmtAB PTS system is involved in D-mannitol transport.</text>
</comment>
<feature type="domain" description="PTS EIIA type-2" evidence="12">
    <location>
        <begin position="6"/>
        <end position="144"/>
    </location>
</feature>
<evidence type="ECO:0000256" key="2">
    <source>
        <dbReference type="ARBA" id="ARBA00014783"/>
    </source>
</evidence>
<gene>
    <name evidence="13" type="ORF">SAMN05216529_109119</name>
</gene>
<dbReference type="InterPro" id="IPR016152">
    <property type="entry name" value="PTrfase/Anion_transptr"/>
</dbReference>
<dbReference type="InterPro" id="IPR050893">
    <property type="entry name" value="Sugar_PTS"/>
</dbReference>
<keyword evidence="5" id="KW-0762">Sugar transport</keyword>